<dbReference type="EMBL" id="JARJCW010000032">
    <property type="protein sequence ID" value="KAJ7208959.1"/>
    <property type="molecule type" value="Genomic_DNA"/>
</dbReference>
<dbReference type="AlphaFoldDB" id="A0AAD6VJR0"/>
<feature type="region of interest" description="Disordered" evidence="1">
    <location>
        <begin position="192"/>
        <end position="211"/>
    </location>
</feature>
<dbReference type="Proteomes" id="UP001219525">
    <property type="component" value="Unassembled WGS sequence"/>
</dbReference>
<protein>
    <submittedName>
        <fullName evidence="2">Uncharacterized protein</fullName>
    </submittedName>
</protein>
<gene>
    <name evidence="2" type="ORF">GGX14DRAFT_395586</name>
</gene>
<name>A0AAD6VJR0_9AGAR</name>
<evidence type="ECO:0000313" key="3">
    <source>
        <dbReference type="Proteomes" id="UP001219525"/>
    </source>
</evidence>
<keyword evidence="3" id="KW-1185">Reference proteome</keyword>
<evidence type="ECO:0000256" key="1">
    <source>
        <dbReference type="SAM" id="MobiDB-lite"/>
    </source>
</evidence>
<sequence>MSASSTAIRVADQRDTSLTAVVTPDTPRHASYLSPVRARRGLNSSAKGPGRGCQSVLYPVSKSPRAHGGAERTLGWVPRLRASGTSNAEAPWTPFLNRHCLPSSHQKCDKDGCKLRIPIDFPGCHSSSTGLGATSDIQTLSAQRLSDLSLALPAGADSDARASAAGASRCFEVEAGPRTIQHLALVATYTGPGQENLPLKLEPTPPGPFDT</sequence>
<accession>A0AAD6VJR0</accession>
<proteinExistence type="predicted"/>
<evidence type="ECO:0000313" key="2">
    <source>
        <dbReference type="EMBL" id="KAJ7208959.1"/>
    </source>
</evidence>
<reference evidence="2" key="1">
    <citation type="submission" date="2023-03" db="EMBL/GenBank/DDBJ databases">
        <title>Massive genome expansion in bonnet fungi (Mycena s.s.) driven by repeated elements and novel gene families across ecological guilds.</title>
        <authorList>
            <consortium name="Lawrence Berkeley National Laboratory"/>
            <person name="Harder C.B."/>
            <person name="Miyauchi S."/>
            <person name="Viragh M."/>
            <person name="Kuo A."/>
            <person name="Thoen E."/>
            <person name="Andreopoulos B."/>
            <person name="Lu D."/>
            <person name="Skrede I."/>
            <person name="Drula E."/>
            <person name="Henrissat B."/>
            <person name="Morin E."/>
            <person name="Kohler A."/>
            <person name="Barry K."/>
            <person name="LaButti K."/>
            <person name="Morin E."/>
            <person name="Salamov A."/>
            <person name="Lipzen A."/>
            <person name="Mereny Z."/>
            <person name="Hegedus B."/>
            <person name="Baldrian P."/>
            <person name="Stursova M."/>
            <person name="Weitz H."/>
            <person name="Taylor A."/>
            <person name="Grigoriev I.V."/>
            <person name="Nagy L.G."/>
            <person name="Martin F."/>
            <person name="Kauserud H."/>
        </authorList>
    </citation>
    <scope>NUCLEOTIDE SEQUENCE</scope>
    <source>
        <strain evidence="2">9144</strain>
    </source>
</reference>
<comment type="caution">
    <text evidence="2">The sequence shown here is derived from an EMBL/GenBank/DDBJ whole genome shotgun (WGS) entry which is preliminary data.</text>
</comment>
<organism evidence="2 3">
    <name type="scientific">Mycena pura</name>
    <dbReference type="NCBI Taxonomy" id="153505"/>
    <lineage>
        <taxon>Eukaryota</taxon>
        <taxon>Fungi</taxon>
        <taxon>Dikarya</taxon>
        <taxon>Basidiomycota</taxon>
        <taxon>Agaricomycotina</taxon>
        <taxon>Agaricomycetes</taxon>
        <taxon>Agaricomycetidae</taxon>
        <taxon>Agaricales</taxon>
        <taxon>Marasmiineae</taxon>
        <taxon>Mycenaceae</taxon>
        <taxon>Mycena</taxon>
    </lineage>
</organism>